<dbReference type="GO" id="GO:0051213">
    <property type="term" value="F:dioxygenase activity"/>
    <property type="evidence" value="ECO:0007669"/>
    <property type="project" value="UniProtKB-KW"/>
</dbReference>
<keyword evidence="6" id="KW-0560">Oxidoreductase</keyword>
<feature type="domain" description="Rieske" evidence="5">
    <location>
        <begin position="31"/>
        <end position="129"/>
    </location>
</feature>
<dbReference type="InterPro" id="IPR017941">
    <property type="entry name" value="Rieske_2Fe-2S"/>
</dbReference>
<dbReference type="PROSITE" id="PS51296">
    <property type="entry name" value="RIESKE"/>
    <property type="match status" value="1"/>
</dbReference>
<dbReference type="InterPro" id="IPR036922">
    <property type="entry name" value="Rieske_2Fe-2S_sf"/>
</dbReference>
<dbReference type="Proteomes" id="UP000198870">
    <property type="component" value="Unassembled WGS sequence"/>
</dbReference>
<dbReference type="STRING" id="419481.SAMN05216233_101107"/>
<dbReference type="RefSeq" id="WP_175469397.1">
    <property type="nucleotide sequence ID" value="NZ_FMUX01000001.1"/>
</dbReference>
<evidence type="ECO:0000256" key="1">
    <source>
        <dbReference type="ARBA" id="ARBA00022714"/>
    </source>
</evidence>
<dbReference type="SUPFAM" id="SSF50022">
    <property type="entry name" value="ISP domain"/>
    <property type="match status" value="1"/>
</dbReference>
<gene>
    <name evidence="6" type="ORF">SAMN05216233_101107</name>
</gene>
<evidence type="ECO:0000256" key="2">
    <source>
        <dbReference type="ARBA" id="ARBA00022723"/>
    </source>
</evidence>
<sequence length="133" mass="14407">MGLIKKLFGICETKAPADHLSWRVEGERILLDLSRLPELRDEGGAVCLEGKDLQTRVFVIRGKKDAFHALENRCTHMGRRLDPGKKPGQVSCCSVSGSAFDLSGNPVAGAAKRGVKSYGVVREGEQLVVSMTP</sequence>
<name>A0A1G5AEK0_9BACT</name>
<keyword evidence="6" id="KW-0223">Dioxygenase</keyword>
<dbReference type="GO" id="GO:0051537">
    <property type="term" value="F:2 iron, 2 sulfur cluster binding"/>
    <property type="evidence" value="ECO:0007669"/>
    <property type="project" value="UniProtKB-KW"/>
</dbReference>
<keyword evidence="2" id="KW-0479">Metal-binding</keyword>
<dbReference type="AlphaFoldDB" id="A0A1G5AEK0"/>
<dbReference type="CDD" id="cd03467">
    <property type="entry name" value="Rieske"/>
    <property type="match status" value="1"/>
</dbReference>
<dbReference type="GO" id="GO:0046872">
    <property type="term" value="F:metal ion binding"/>
    <property type="evidence" value="ECO:0007669"/>
    <property type="project" value="UniProtKB-KW"/>
</dbReference>
<protein>
    <submittedName>
        <fullName evidence="6">Ferredoxin subunit of nitrite reductase or a ring-hydroxylating dioxygenase</fullName>
    </submittedName>
</protein>
<evidence type="ECO:0000256" key="3">
    <source>
        <dbReference type="ARBA" id="ARBA00023004"/>
    </source>
</evidence>
<organism evidence="6 7">
    <name type="scientific">Desulfoluna spongiiphila</name>
    <dbReference type="NCBI Taxonomy" id="419481"/>
    <lineage>
        <taxon>Bacteria</taxon>
        <taxon>Pseudomonadati</taxon>
        <taxon>Thermodesulfobacteriota</taxon>
        <taxon>Desulfobacteria</taxon>
        <taxon>Desulfobacterales</taxon>
        <taxon>Desulfolunaceae</taxon>
        <taxon>Desulfoluna</taxon>
    </lineage>
</organism>
<reference evidence="6 7" key="1">
    <citation type="submission" date="2016-10" db="EMBL/GenBank/DDBJ databases">
        <authorList>
            <person name="de Groot N.N."/>
        </authorList>
    </citation>
    <scope>NUCLEOTIDE SEQUENCE [LARGE SCALE GENOMIC DNA]</scope>
    <source>
        <strain evidence="6 7">AA1</strain>
    </source>
</reference>
<keyword evidence="1" id="KW-0001">2Fe-2S</keyword>
<keyword evidence="7" id="KW-1185">Reference proteome</keyword>
<evidence type="ECO:0000256" key="4">
    <source>
        <dbReference type="ARBA" id="ARBA00023014"/>
    </source>
</evidence>
<accession>A0A1G5AEK0</accession>
<dbReference type="Pfam" id="PF00355">
    <property type="entry name" value="Rieske"/>
    <property type="match status" value="1"/>
</dbReference>
<keyword evidence="4" id="KW-0411">Iron-sulfur</keyword>
<proteinExistence type="predicted"/>
<evidence type="ECO:0000313" key="6">
    <source>
        <dbReference type="EMBL" id="SCX76306.1"/>
    </source>
</evidence>
<keyword evidence="3" id="KW-0408">Iron</keyword>
<dbReference type="EMBL" id="FMUX01000001">
    <property type="protein sequence ID" value="SCX76306.1"/>
    <property type="molecule type" value="Genomic_DNA"/>
</dbReference>
<evidence type="ECO:0000313" key="7">
    <source>
        <dbReference type="Proteomes" id="UP000198870"/>
    </source>
</evidence>
<evidence type="ECO:0000259" key="5">
    <source>
        <dbReference type="PROSITE" id="PS51296"/>
    </source>
</evidence>
<dbReference type="Gene3D" id="2.102.10.10">
    <property type="entry name" value="Rieske [2Fe-2S] iron-sulphur domain"/>
    <property type="match status" value="1"/>
</dbReference>